<dbReference type="SUPFAM" id="SSF53448">
    <property type="entry name" value="Nucleotide-diphospho-sugar transferases"/>
    <property type="match status" value="1"/>
</dbReference>
<evidence type="ECO:0000313" key="5">
    <source>
        <dbReference type="EMBL" id="CQR72147.1"/>
    </source>
</evidence>
<keyword evidence="2 5" id="KW-0328">Glycosyltransferase</keyword>
<dbReference type="AlphaFoldDB" id="A0A0U1KXJ1"/>
<accession>A0A0U1KXJ1</accession>
<evidence type="ECO:0000313" key="6">
    <source>
        <dbReference type="Proteomes" id="UP000049855"/>
    </source>
</evidence>
<keyword evidence="3 5" id="KW-0808">Transferase</keyword>
<dbReference type="Pfam" id="PF00535">
    <property type="entry name" value="Glycos_transf_2"/>
    <property type="match status" value="1"/>
</dbReference>
<feature type="domain" description="Glycosyltransferase 2-like" evidence="4">
    <location>
        <begin position="4"/>
        <end position="169"/>
    </location>
</feature>
<evidence type="ECO:0000256" key="2">
    <source>
        <dbReference type="ARBA" id="ARBA00022676"/>
    </source>
</evidence>
<dbReference type="GO" id="GO:0009247">
    <property type="term" value="P:glycolipid biosynthetic process"/>
    <property type="evidence" value="ECO:0007669"/>
    <property type="project" value="TreeGrafter"/>
</dbReference>
<protein>
    <submittedName>
        <fullName evidence="5">Dolichol-phosphate mannosyltransferase</fullName>
        <ecNumber evidence="5">2.4.1.83</ecNumber>
    </submittedName>
</protein>
<dbReference type="GO" id="GO:0016020">
    <property type="term" value="C:membrane"/>
    <property type="evidence" value="ECO:0007669"/>
    <property type="project" value="GOC"/>
</dbReference>
<dbReference type="InterPro" id="IPR039528">
    <property type="entry name" value="DPM1-like"/>
</dbReference>
<dbReference type="InterPro" id="IPR001173">
    <property type="entry name" value="Glyco_trans_2-like"/>
</dbReference>
<dbReference type="Proteomes" id="UP000049855">
    <property type="component" value="Unassembled WGS sequence"/>
</dbReference>
<name>A0A0U1KXJ1_9FIRM</name>
<dbReference type="EMBL" id="CTRP01000009">
    <property type="protein sequence ID" value="CQR72147.1"/>
    <property type="molecule type" value="Genomic_DNA"/>
</dbReference>
<dbReference type="InterPro" id="IPR029044">
    <property type="entry name" value="Nucleotide-diphossugar_trans"/>
</dbReference>
<proteinExistence type="inferred from homology"/>
<dbReference type="RefSeq" id="WP_021166787.1">
    <property type="nucleotide sequence ID" value="NZ_CTRP01000009.1"/>
</dbReference>
<dbReference type="PANTHER" id="PTHR43398">
    <property type="entry name" value="DOLICHOL-PHOSPHATE MANNOSYLTRANSFERASE SUBUNIT 1"/>
    <property type="match status" value="1"/>
</dbReference>
<keyword evidence="6" id="KW-1185">Reference proteome</keyword>
<comment type="similarity">
    <text evidence="1">Belongs to the glycosyltransferase 2 family.</text>
</comment>
<dbReference type="Gene3D" id="3.90.550.10">
    <property type="entry name" value="Spore Coat Polysaccharide Biosynthesis Protein SpsA, Chain A"/>
    <property type="match status" value="1"/>
</dbReference>
<gene>
    <name evidence="5" type="ORF">SpAn4DRAFT_5036</name>
</gene>
<evidence type="ECO:0000256" key="1">
    <source>
        <dbReference type="ARBA" id="ARBA00006739"/>
    </source>
</evidence>
<reference evidence="6" key="1">
    <citation type="submission" date="2015-03" db="EMBL/GenBank/DDBJ databases">
        <authorList>
            <person name="Nijsse Bart"/>
        </authorList>
    </citation>
    <scope>NUCLEOTIDE SEQUENCE [LARGE SCALE GENOMIC DNA]</scope>
</reference>
<sequence length="246" mass="27779">MKLVIIPTYNEKNNIRELLGLIYKYVPDSHVLVVDDGSPDGTGDLIETLIASKYQGRLFILKRSGKLGLGTAYIAGFKWALARKYELIFEMDADFSHNPRYLPEFLTAITDCDVVLGSRYVVGGGVTNWSLLRRFISLGGSLYSRTILSLPFHDLTGGFKCFRRKVLETINLDDVKSNGYSFQIEMTYRAFLLGFTIKEVPIVFEERAEGQSKMSSSIFREAIWMVLKLRAAQASMKAARIKPIKP</sequence>
<organism evidence="5 6">
    <name type="scientific">Sporomusa ovata</name>
    <dbReference type="NCBI Taxonomy" id="2378"/>
    <lineage>
        <taxon>Bacteria</taxon>
        <taxon>Bacillati</taxon>
        <taxon>Bacillota</taxon>
        <taxon>Negativicutes</taxon>
        <taxon>Selenomonadales</taxon>
        <taxon>Sporomusaceae</taxon>
        <taxon>Sporomusa</taxon>
    </lineage>
</organism>
<dbReference type="PANTHER" id="PTHR43398:SF1">
    <property type="entry name" value="DOLICHOL-PHOSPHATE MANNOSYLTRANSFERASE SUBUNIT 1"/>
    <property type="match status" value="1"/>
</dbReference>
<dbReference type="EC" id="2.4.1.83" evidence="5"/>
<dbReference type="GO" id="GO:0004582">
    <property type="term" value="F:dolichyl-phosphate beta-D-mannosyltransferase activity"/>
    <property type="evidence" value="ECO:0007669"/>
    <property type="project" value="UniProtKB-EC"/>
</dbReference>
<evidence type="ECO:0000256" key="3">
    <source>
        <dbReference type="ARBA" id="ARBA00022679"/>
    </source>
</evidence>
<dbReference type="FunFam" id="3.90.550.10:FF:000122">
    <property type="entry name" value="Dolichol-phosphate mannosyltransferase subunit 1"/>
    <property type="match status" value="1"/>
</dbReference>
<dbReference type="CDD" id="cd06442">
    <property type="entry name" value="DPM1_like"/>
    <property type="match status" value="1"/>
</dbReference>
<evidence type="ECO:0000259" key="4">
    <source>
        <dbReference type="Pfam" id="PF00535"/>
    </source>
</evidence>